<protein>
    <submittedName>
        <fullName evidence="2">Unannotated protein</fullName>
    </submittedName>
</protein>
<feature type="transmembrane region" description="Helical" evidence="1">
    <location>
        <begin position="50"/>
        <end position="68"/>
    </location>
</feature>
<feature type="transmembrane region" description="Helical" evidence="1">
    <location>
        <begin position="26"/>
        <end position="44"/>
    </location>
</feature>
<dbReference type="InterPro" id="IPR021385">
    <property type="entry name" value="DUF3017"/>
</dbReference>
<dbReference type="Pfam" id="PF11222">
    <property type="entry name" value="DUF3017"/>
    <property type="match status" value="1"/>
</dbReference>
<reference evidence="2" key="1">
    <citation type="submission" date="2020-05" db="EMBL/GenBank/DDBJ databases">
        <authorList>
            <person name="Chiriac C."/>
            <person name="Salcher M."/>
            <person name="Ghai R."/>
            <person name="Kavagutti S V."/>
        </authorList>
    </citation>
    <scope>NUCLEOTIDE SEQUENCE</scope>
</reference>
<feature type="transmembrane region" description="Helical" evidence="1">
    <location>
        <begin position="84"/>
        <end position="104"/>
    </location>
</feature>
<dbReference type="AlphaFoldDB" id="A0A6J7AH42"/>
<evidence type="ECO:0000313" key="2">
    <source>
        <dbReference type="EMBL" id="CAB4832244.1"/>
    </source>
</evidence>
<accession>A0A6J7AH42</accession>
<evidence type="ECO:0000256" key="1">
    <source>
        <dbReference type="SAM" id="Phobius"/>
    </source>
</evidence>
<gene>
    <name evidence="2" type="ORF">UFOPK3204_01076</name>
</gene>
<name>A0A6J7AH42_9ZZZZ</name>
<proteinExistence type="predicted"/>
<dbReference type="EMBL" id="CAFABK010000046">
    <property type="protein sequence ID" value="CAB4832244.1"/>
    <property type="molecule type" value="Genomic_DNA"/>
</dbReference>
<keyword evidence="1" id="KW-0472">Membrane</keyword>
<sequence length="106" mass="11465">MTAGNDGSGVVRQLPKRRKRLSFRQWPISVVLLGVGLALILVATDHFRRGSVVLAASVVLATFLRLLLTNDEAGWLVVRSKKTDVLVLGALGIGLAIFCFWVPAPN</sequence>
<keyword evidence="1" id="KW-1133">Transmembrane helix</keyword>
<keyword evidence="1" id="KW-0812">Transmembrane</keyword>
<organism evidence="2">
    <name type="scientific">freshwater metagenome</name>
    <dbReference type="NCBI Taxonomy" id="449393"/>
    <lineage>
        <taxon>unclassified sequences</taxon>
        <taxon>metagenomes</taxon>
        <taxon>ecological metagenomes</taxon>
    </lineage>
</organism>